<dbReference type="InterPro" id="IPR037165">
    <property type="entry name" value="AldOxase/xan_DH_Mopterin-bd_sf"/>
</dbReference>
<keyword evidence="6" id="KW-0001">2Fe-2S</keyword>
<keyword evidence="4" id="KW-0500">Molybdenum</keyword>
<keyword evidence="11" id="KW-0411">Iron-sulfur</keyword>
<dbReference type="Pfam" id="PF02738">
    <property type="entry name" value="MoCoBD_1"/>
    <property type="match status" value="1"/>
</dbReference>
<reference evidence="15 16" key="1">
    <citation type="submission" date="2024-04" db="EMBL/GenBank/DDBJ databases">
        <title>Tritrichomonas musculus Genome.</title>
        <authorList>
            <person name="Alves-Ferreira E."/>
            <person name="Grigg M."/>
            <person name="Lorenzi H."/>
            <person name="Galac M."/>
        </authorList>
    </citation>
    <scope>NUCLEOTIDE SEQUENCE [LARGE SCALE GENOMIC DNA]</scope>
    <source>
        <strain evidence="15 16">EAF2021</strain>
    </source>
</reference>
<dbReference type="InterPro" id="IPR002888">
    <property type="entry name" value="2Fe-2S-bd"/>
</dbReference>
<comment type="cofactor">
    <cofactor evidence="12">
        <name>[2Fe-2S] cluster</name>
        <dbReference type="ChEBI" id="CHEBI:190135"/>
    </cofactor>
</comment>
<keyword evidence="5" id="KW-0285">Flavoprotein</keyword>
<evidence type="ECO:0000256" key="5">
    <source>
        <dbReference type="ARBA" id="ARBA00022630"/>
    </source>
</evidence>
<dbReference type="InterPro" id="IPR036010">
    <property type="entry name" value="2Fe-2S_ferredoxin-like_sf"/>
</dbReference>
<feature type="domain" description="FAD-binding PCMH-type" evidence="14">
    <location>
        <begin position="244"/>
        <end position="430"/>
    </location>
</feature>
<keyword evidence="16" id="KW-1185">Reference proteome</keyword>
<accession>A0ABR2GZH6</accession>
<proteinExistence type="inferred from homology"/>
<organism evidence="15 16">
    <name type="scientific">Tritrichomonas musculus</name>
    <dbReference type="NCBI Taxonomy" id="1915356"/>
    <lineage>
        <taxon>Eukaryota</taxon>
        <taxon>Metamonada</taxon>
        <taxon>Parabasalia</taxon>
        <taxon>Tritrichomonadida</taxon>
        <taxon>Tritrichomonadidae</taxon>
        <taxon>Tritrichomonas</taxon>
    </lineage>
</organism>
<evidence type="ECO:0008006" key="17">
    <source>
        <dbReference type="Google" id="ProtNLM"/>
    </source>
</evidence>
<dbReference type="Proteomes" id="UP001470230">
    <property type="component" value="Unassembled WGS sequence"/>
</dbReference>
<comment type="similarity">
    <text evidence="3">Belongs to the xanthine dehydrogenase family.</text>
</comment>
<dbReference type="Pfam" id="PF03450">
    <property type="entry name" value="CO_deh_flav_C"/>
    <property type="match status" value="1"/>
</dbReference>
<dbReference type="InterPro" id="IPR036884">
    <property type="entry name" value="2Fe-2S-bd_dom_sf"/>
</dbReference>
<dbReference type="SMART" id="SM01008">
    <property type="entry name" value="Ald_Xan_dh_C"/>
    <property type="match status" value="1"/>
</dbReference>
<dbReference type="InterPro" id="IPR016166">
    <property type="entry name" value="FAD-bd_PCMH"/>
</dbReference>
<dbReference type="Gene3D" id="1.10.150.120">
    <property type="entry name" value="[2Fe-2S]-binding domain"/>
    <property type="match status" value="1"/>
</dbReference>
<dbReference type="Pfam" id="PF01315">
    <property type="entry name" value="Ald_Xan_dh_C"/>
    <property type="match status" value="1"/>
</dbReference>
<evidence type="ECO:0000256" key="12">
    <source>
        <dbReference type="ARBA" id="ARBA00034078"/>
    </source>
</evidence>
<dbReference type="SUPFAM" id="SSF47741">
    <property type="entry name" value="CO dehydrogenase ISP C-domain like"/>
    <property type="match status" value="1"/>
</dbReference>
<evidence type="ECO:0000259" key="13">
    <source>
        <dbReference type="PROSITE" id="PS51085"/>
    </source>
</evidence>
<dbReference type="InterPro" id="IPR006058">
    <property type="entry name" value="2Fe2S_fd_BS"/>
</dbReference>
<dbReference type="InterPro" id="IPR016169">
    <property type="entry name" value="FAD-bd_PCMH_sub2"/>
</dbReference>
<dbReference type="Gene3D" id="3.30.390.50">
    <property type="entry name" value="CO dehydrogenase flavoprotein, C-terminal domain"/>
    <property type="match status" value="1"/>
</dbReference>
<dbReference type="InterPro" id="IPR005107">
    <property type="entry name" value="CO_DH_flav_C"/>
</dbReference>
<dbReference type="InterPro" id="IPR036318">
    <property type="entry name" value="FAD-bd_PCMH-like_sf"/>
</dbReference>
<keyword evidence="8" id="KW-0274">FAD</keyword>
<dbReference type="PANTHER" id="PTHR45444">
    <property type="entry name" value="XANTHINE DEHYDROGENASE"/>
    <property type="match status" value="1"/>
</dbReference>
<dbReference type="SUPFAM" id="SSF54665">
    <property type="entry name" value="CO dehydrogenase molybdoprotein N-domain-like"/>
    <property type="match status" value="1"/>
</dbReference>
<evidence type="ECO:0000313" key="15">
    <source>
        <dbReference type="EMBL" id="KAK8838772.1"/>
    </source>
</evidence>
<dbReference type="PIRSF" id="PIRSF000127">
    <property type="entry name" value="Xanthine_DH"/>
    <property type="match status" value="1"/>
</dbReference>
<comment type="cofactor">
    <cofactor evidence="1">
        <name>Mo-molybdopterin</name>
        <dbReference type="ChEBI" id="CHEBI:71302"/>
    </cofactor>
</comment>
<dbReference type="Gene3D" id="3.30.43.10">
    <property type="entry name" value="Uridine Diphospho-n-acetylenolpyruvylglucosamine Reductase, domain 2"/>
    <property type="match status" value="1"/>
</dbReference>
<dbReference type="EMBL" id="JAPFFF010000054">
    <property type="protein sequence ID" value="KAK8838772.1"/>
    <property type="molecule type" value="Genomic_DNA"/>
</dbReference>
<evidence type="ECO:0000256" key="2">
    <source>
        <dbReference type="ARBA" id="ARBA00001974"/>
    </source>
</evidence>
<evidence type="ECO:0000256" key="10">
    <source>
        <dbReference type="ARBA" id="ARBA00023004"/>
    </source>
</evidence>
<comment type="cofactor">
    <cofactor evidence="2">
        <name>FAD</name>
        <dbReference type="ChEBI" id="CHEBI:57692"/>
    </cofactor>
</comment>
<dbReference type="InterPro" id="IPR046867">
    <property type="entry name" value="AldOxase/xan_DH_MoCoBD2"/>
</dbReference>
<dbReference type="SUPFAM" id="SSF56003">
    <property type="entry name" value="Molybdenum cofactor-binding domain"/>
    <property type="match status" value="1"/>
</dbReference>
<dbReference type="SMART" id="SM01092">
    <property type="entry name" value="CO_deh_flav_C"/>
    <property type="match status" value="1"/>
</dbReference>
<dbReference type="Pfam" id="PF20256">
    <property type="entry name" value="MoCoBD_2"/>
    <property type="match status" value="1"/>
</dbReference>
<evidence type="ECO:0000256" key="8">
    <source>
        <dbReference type="ARBA" id="ARBA00022827"/>
    </source>
</evidence>
<dbReference type="InterPro" id="IPR036856">
    <property type="entry name" value="Ald_Oxase/Xan_DH_a/b_sf"/>
</dbReference>
<dbReference type="SUPFAM" id="SSF54292">
    <property type="entry name" value="2Fe-2S ferredoxin-like"/>
    <property type="match status" value="1"/>
</dbReference>
<keyword evidence="10" id="KW-0408">Iron</keyword>
<name>A0ABR2GZH6_9EUKA</name>
<dbReference type="InterPro" id="IPR036683">
    <property type="entry name" value="CO_DH_flav_C_dom_sf"/>
</dbReference>
<dbReference type="Gene3D" id="3.30.365.10">
    <property type="entry name" value="Aldehyde oxidase/xanthine dehydrogenase, molybdopterin binding domain"/>
    <property type="match status" value="4"/>
</dbReference>
<dbReference type="Pfam" id="PF01799">
    <property type="entry name" value="Fer2_2"/>
    <property type="match status" value="1"/>
</dbReference>
<evidence type="ECO:0000259" key="14">
    <source>
        <dbReference type="PROSITE" id="PS51387"/>
    </source>
</evidence>
<dbReference type="Gene3D" id="3.30.465.10">
    <property type="match status" value="1"/>
</dbReference>
<dbReference type="SUPFAM" id="SSF55447">
    <property type="entry name" value="CO dehydrogenase flavoprotein C-terminal domain-like"/>
    <property type="match status" value="1"/>
</dbReference>
<dbReference type="Gene3D" id="3.90.1170.50">
    <property type="entry name" value="Aldehyde oxidase/xanthine dehydrogenase, a/b hammerhead"/>
    <property type="match status" value="1"/>
</dbReference>
<dbReference type="InterPro" id="IPR016208">
    <property type="entry name" value="Ald_Oxase/xanthine_DH-like"/>
</dbReference>
<dbReference type="InterPro" id="IPR012675">
    <property type="entry name" value="Beta-grasp_dom_sf"/>
</dbReference>
<dbReference type="CDD" id="cd00207">
    <property type="entry name" value="fer2"/>
    <property type="match status" value="1"/>
</dbReference>
<dbReference type="SUPFAM" id="SSF56176">
    <property type="entry name" value="FAD-binding/transporter-associated domain-like"/>
    <property type="match status" value="1"/>
</dbReference>
<evidence type="ECO:0000256" key="6">
    <source>
        <dbReference type="ARBA" id="ARBA00022714"/>
    </source>
</evidence>
<evidence type="ECO:0000256" key="1">
    <source>
        <dbReference type="ARBA" id="ARBA00001924"/>
    </source>
</evidence>
<dbReference type="InterPro" id="IPR016167">
    <property type="entry name" value="FAD-bd_PCMH_sub1"/>
</dbReference>
<dbReference type="InterPro" id="IPR002346">
    <property type="entry name" value="Mopterin_DH_FAD-bd"/>
</dbReference>
<evidence type="ECO:0000256" key="7">
    <source>
        <dbReference type="ARBA" id="ARBA00022723"/>
    </source>
</evidence>
<evidence type="ECO:0000256" key="4">
    <source>
        <dbReference type="ARBA" id="ARBA00022505"/>
    </source>
</evidence>
<evidence type="ECO:0000313" key="16">
    <source>
        <dbReference type="Proteomes" id="UP001470230"/>
    </source>
</evidence>
<dbReference type="InterPro" id="IPR001041">
    <property type="entry name" value="2Fe-2S_ferredoxin-type"/>
</dbReference>
<sequence>MLKSLTSIKHPHSNFSRTFSQCIAKELPNPTFESSSNKCEDYIEFLLNGKKIVLKQGEFNPLQPLIEWLRSDQINLKGTRLSCGEGGCGSCTVLLTQYSKDKSKYIHRPINSCLMPLGMAHGQSITTIEHLGSTEKGLHPIQKSFIKHHAVQCGYCTPGFILNAYSMILDDPSPTIQDIQNRFDGNICRCTGYRAIHDALKEFSTDGKLNKGTKELADESQSKTYICPDPEHFPNDVELKPAKIEYKGIKFFIPTNLSQLLFIKRKYPNGVLVAGSTELGIDIKFKNKLAPIYISLHQVEELKHIDVVNGSELHIGATTCLQDILDFARDSKRVPENQIDFFKQLEERLQTFSSTQIRNIACVVGNIACGSPVTDLSNFLIANNAVLDVVDTNTLKKRQLSMNDFYNGYKKTALNQSDVVCSITIPLLEKDEHMFVYKQSYRRDDDICIVSATMKVKIDEETNAIKDINLSYSNLSAFPKRANLTEKFLKNKEFTVENIKKAYSCLHSDFPLDEDSPGGHIEFRKQLASSFLFRFFNQVEKERGKPYDKSATEIIERPLSKAGLKTHVHENGCECKRTHDSMMNVEKPVHNIYAEEIATGEVTYTQDIPLPPGGLYAGVVMSTIPHGKIKRADYSKCFQMPGVVDVVTYKDVKGINLVGDTVMDEPVFAEEEVRYVGQAIALVLAEDNETAWKAAKLAEIEYKELPAVLSIEEAIEKNSFYDFHHKIKKGQPENALKHCKHVIEGQFEIGGQEHFYFETQNCVVEPFENNKIKVNSSTQAPTTNQFQIARCCGLKMSDIVVENKRLGGSFGGKELQPAATSNIASVAALKVKRPIKLVFNRQDDFQFTGKRHPFLMKYKAGFDDDGKLEAVISHLYSNCGWSVDLSIAVTDRSLFHSDGAYYCPNFYTESIMYKTNLPSNTAFRGFGAPQASFMADEIIDHISSFLGKNPEEIRKLNLYKEGDKTHFNDSLDDNKLDACWNYIDKTFNIKKQRQIAAEFNRKNRYKKLGVGMTPLKYGISFTFGPLNQAGALVNIYKDGSVKVFHSGTEMGQGLNTKLIQIVSSTLRVDPEIITMSPTTTATVPNTSPTGTSLGTEFNGWALYNACNELNKRLDKYRTSDRSFQQAVMAAYLDKVDLSAHGFHEIPGISWNWETGKGHPYSYYTYGVGASVVEIDTLTGDHVVKRCDIVYDTGRSINPAIDIGQLEGGFMQGYGLLTMEELVHGDNKNVKWFKPGRLLTNGPAYYKIPGFNDVPEEFNVSILPGSEYKKGIFSSKGIGEPPFILANAVGAALKDAIMASRRENGVEPFFEMKYPLTADKIKILSAAKI</sequence>
<dbReference type="PROSITE" id="PS51387">
    <property type="entry name" value="FAD_PCMH"/>
    <property type="match status" value="1"/>
</dbReference>
<dbReference type="PROSITE" id="PS51085">
    <property type="entry name" value="2FE2S_FER_2"/>
    <property type="match status" value="1"/>
</dbReference>
<dbReference type="Pfam" id="PF00941">
    <property type="entry name" value="FAD_binding_5"/>
    <property type="match status" value="1"/>
</dbReference>
<protein>
    <recommendedName>
        <fullName evidence="17">Xanthine dehydrogenase</fullName>
    </recommendedName>
</protein>
<keyword evidence="7" id="KW-0479">Metal-binding</keyword>
<dbReference type="InterPro" id="IPR008274">
    <property type="entry name" value="AldOxase/xan_DH_MoCoBD1"/>
</dbReference>
<dbReference type="InterPro" id="IPR000674">
    <property type="entry name" value="Ald_Oxase/Xan_DH_a/b"/>
</dbReference>
<dbReference type="Gene3D" id="3.10.20.30">
    <property type="match status" value="1"/>
</dbReference>
<keyword evidence="9" id="KW-0560">Oxidoreductase</keyword>
<comment type="caution">
    <text evidence="15">The sequence shown here is derived from an EMBL/GenBank/DDBJ whole genome shotgun (WGS) entry which is preliminary data.</text>
</comment>
<dbReference type="PROSITE" id="PS00197">
    <property type="entry name" value="2FE2S_FER_1"/>
    <property type="match status" value="1"/>
</dbReference>
<gene>
    <name evidence="15" type="ORF">M9Y10_032811</name>
</gene>
<evidence type="ECO:0000256" key="11">
    <source>
        <dbReference type="ARBA" id="ARBA00023014"/>
    </source>
</evidence>
<feature type="domain" description="2Fe-2S ferredoxin-type" evidence="13">
    <location>
        <begin position="41"/>
        <end position="131"/>
    </location>
</feature>
<evidence type="ECO:0000256" key="9">
    <source>
        <dbReference type="ARBA" id="ARBA00023002"/>
    </source>
</evidence>
<dbReference type="PANTHER" id="PTHR45444:SF3">
    <property type="entry name" value="XANTHINE DEHYDROGENASE"/>
    <property type="match status" value="1"/>
</dbReference>
<evidence type="ECO:0000256" key="3">
    <source>
        <dbReference type="ARBA" id="ARBA00006849"/>
    </source>
</evidence>